<dbReference type="InterPro" id="IPR035437">
    <property type="entry name" value="SNase_OB-fold_sf"/>
</dbReference>
<protein>
    <submittedName>
        <fullName evidence="2">Nuclease homologue</fullName>
    </submittedName>
</protein>
<dbReference type="SUPFAM" id="SSF50199">
    <property type="entry name" value="Staphylococcal nuclease"/>
    <property type="match status" value="1"/>
</dbReference>
<reference evidence="2 3" key="1">
    <citation type="submission" date="2016-10" db="EMBL/GenBank/DDBJ databases">
        <authorList>
            <person name="de Groot N.N."/>
        </authorList>
    </citation>
    <scope>NUCLEOTIDE SEQUENCE [LARGE SCALE GENOMIC DNA]</scope>
    <source>
        <strain evidence="2 3">CGMCC 1.7666</strain>
    </source>
</reference>
<sequence length="275" mass="30496">MRIGIALGIWAASVLGAAAQERVSSRMHAAACTNETRQDRLEAISAEGELILGLERLARLAGVRIPETHRQQAMDWLKARIGQPLLVTAQGSRDRWGRMPLRAKLVQGSRTLDLSHGLVEAGLALVDASADSALCQPELLALEETARERHLGLWADGRYNPIPVDQADRLKERVGSFVIVEGRVRSVGERKQKTYLNFGGHWADDFTIIIPKRTWMRMAERGLSADSLKGSTLRARGILQSWQGTALTVDLPEMIELLEGRRLQGDRGEDKRLAR</sequence>
<evidence type="ECO:0000313" key="3">
    <source>
        <dbReference type="Proteomes" id="UP000199569"/>
    </source>
</evidence>
<dbReference type="AlphaFoldDB" id="A0A1G5ECL9"/>
<keyword evidence="3" id="KW-1185">Reference proteome</keyword>
<dbReference type="Gene3D" id="2.40.50.90">
    <property type="match status" value="1"/>
</dbReference>
<dbReference type="InterPro" id="IPR016071">
    <property type="entry name" value="Staphylococal_nuclease_OB-fold"/>
</dbReference>
<evidence type="ECO:0000259" key="1">
    <source>
        <dbReference type="SMART" id="SM00318"/>
    </source>
</evidence>
<dbReference type="SMART" id="SM00318">
    <property type="entry name" value="SNc"/>
    <property type="match status" value="1"/>
</dbReference>
<proteinExistence type="predicted"/>
<dbReference type="STRING" id="549386.SAMN02927923_00948"/>
<accession>A0A1G5ECL9</accession>
<dbReference type="OrthoDB" id="7618306at2"/>
<feature type="domain" description="TNase-like" evidence="1">
    <location>
        <begin position="42"/>
        <end position="156"/>
    </location>
</feature>
<dbReference type="EMBL" id="FMVJ01000003">
    <property type="protein sequence ID" value="SCY24511.1"/>
    <property type="molecule type" value="Genomic_DNA"/>
</dbReference>
<gene>
    <name evidence="2" type="ORF">SAMN02927923_00948</name>
</gene>
<dbReference type="Proteomes" id="UP000199569">
    <property type="component" value="Unassembled WGS sequence"/>
</dbReference>
<organism evidence="2 3">
    <name type="scientific">Microvirga guangxiensis</name>
    <dbReference type="NCBI Taxonomy" id="549386"/>
    <lineage>
        <taxon>Bacteria</taxon>
        <taxon>Pseudomonadati</taxon>
        <taxon>Pseudomonadota</taxon>
        <taxon>Alphaproteobacteria</taxon>
        <taxon>Hyphomicrobiales</taxon>
        <taxon>Methylobacteriaceae</taxon>
        <taxon>Microvirga</taxon>
    </lineage>
</organism>
<name>A0A1G5ECL9_9HYPH</name>
<evidence type="ECO:0000313" key="2">
    <source>
        <dbReference type="EMBL" id="SCY24511.1"/>
    </source>
</evidence>
<dbReference type="Pfam" id="PF00565">
    <property type="entry name" value="SNase"/>
    <property type="match status" value="1"/>
</dbReference>